<name>A0A644SV12_9ZZZZ</name>
<dbReference type="InterPro" id="IPR043129">
    <property type="entry name" value="ATPase_NBD"/>
</dbReference>
<protein>
    <submittedName>
        <fullName evidence="2">Cell division protein FtsA</fullName>
    </submittedName>
</protein>
<dbReference type="SMART" id="SM00842">
    <property type="entry name" value="FtsA"/>
    <property type="match status" value="1"/>
</dbReference>
<dbReference type="AlphaFoldDB" id="A0A644SV12"/>
<feature type="domain" description="SHS2" evidence="1">
    <location>
        <begin position="6"/>
        <end position="203"/>
    </location>
</feature>
<keyword evidence="2" id="KW-0132">Cell division</keyword>
<reference evidence="2" key="1">
    <citation type="submission" date="2019-08" db="EMBL/GenBank/DDBJ databases">
        <authorList>
            <person name="Kucharzyk K."/>
            <person name="Murdoch R.W."/>
            <person name="Higgins S."/>
            <person name="Loffler F."/>
        </authorList>
    </citation>
    <scope>NUCLEOTIDE SEQUENCE</scope>
</reference>
<evidence type="ECO:0000313" key="2">
    <source>
        <dbReference type="EMBL" id="MPL58475.1"/>
    </source>
</evidence>
<dbReference type="PROSITE" id="PS50889">
    <property type="entry name" value="S4"/>
    <property type="match status" value="1"/>
</dbReference>
<organism evidence="2">
    <name type="scientific">bioreactor metagenome</name>
    <dbReference type="NCBI Taxonomy" id="1076179"/>
    <lineage>
        <taxon>unclassified sequences</taxon>
        <taxon>metagenomes</taxon>
        <taxon>ecological metagenomes</taxon>
    </lineage>
</organism>
<dbReference type="InterPro" id="IPR003494">
    <property type="entry name" value="SHS2_FtsA"/>
</dbReference>
<sequence>MEKKLLFALDIGTRSVVGLVGEQHENNISLIAVERQEHNTRAMLDGQIHDVPEVANVLIAIRERLEQKCGPLTKVAVAAAGRALCTITAFAETEVFGKGLLATNDERTLELTAIQTAQHQLATSNSIDDPAGYYCVGYSVVNFTLDGTEFKTLVGQRGRLAGVKVIATFLPRQVIDSLQAALQKAGLEMDTLTLEPIAAINILIPPTMRHLNLALIDVGAGTSDVAITRDGSVVGYGMVPSAGDEITEALSRNYLLDFNVAEKVKRKINNASKRKITFTDILGCSQKFAASEIATTVSTNVTELAQAIATEILTLNTTAPQAVLLVGGGALTPMLPEALAEALAISAKRVAIRKPDGIEGILTIPPLLMAPDGITPLGILKLAGSKTLNFVNVTLNGQPFHLFNLGNLTVADSLLAAGINIRSLQGRPGMGLTVTVNNKTKFLPGTHGQPGLITVNENPASFTDPIHDNDVIRVTKGIDGTAPTPVVHEAVEIPTPFTVTVNEKRIEVSPIITVNGCVAQADTKLSDRAEISCLLPTTLDEILTIAGNKLKPHHYRYQVNEGERSYAVWPQLTVNGKPAKVDKTVSPGDLITIAPGPLPALGTLLGIKDDPQEVIQVLLNGANCCVPTRRYTFLVNGKLANLSDIPSAGSTIEYSCFEQPNPMVTDVLLTAEFDTRNLPPGTRVEILLNGQPAEYTETIKPKDAIDIILSNLDHGSPAL</sequence>
<accession>A0A644SV12</accession>
<dbReference type="Gene3D" id="3.30.420.40">
    <property type="match status" value="2"/>
</dbReference>
<gene>
    <name evidence="2" type="primary">ftsA_5</name>
    <name evidence="2" type="ORF">SDC9_04008</name>
</gene>
<dbReference type="EMBL" id="VSSQ01000007">
    <property type="protein sequence ID" value="MPL58475.1"/>
    <property type="molecule type" value="Genomic_DNA"/>
</dbReference>
<dbReference type="Pfam" id="PF14450">
    <property type="entry name" value="FtsA"/>
    <property type="match status" value="1"/>
</dbReference>
<comment type="caution">
    <text evidence="2">The sequence shown here is derived from an EMBL/GenBank/DDBJ whole genome shotgun (WGS) entry which is preliminary data.</text>
</comment>
<keyword evidence="2" id="KW-0131">Cell cycle</keyword>
<dbReference type="GO" id="GO:0051301">
    <property type="term" value="P:cell division"/>
    <property type="evidence" value="ECO:0007669"/>
    <property type="project" value="UniProtKB-KW"/>
</dbReference>
<dbReference type="SUPFAM" id="SSF53067">
    <property type="entry name" value="Actin-like ATPase domain"/>
    <property type="match status" value="2"/>
</dbReference>
<proteinExistence type="predicted"/>
<dbReference type="PANTHER" id="PTHR32432:SF3">
    <property type="entry name" value="ETHANOLAMINE UTILIZATION PROTEIN EUTJ"/>
    <property type="match status" value="1"/>
</dbReference>
<dbReference type="CDD" id="cd24004">
    <property type="entry name" value="ASKHA_NBD_PilM-like"/>
    <property type="match status" value="1"/>
</dbReference>
<dbReference type="PANTHER" id="PTHR32432">
    <property type="entry name" value="CELL DIVISION PROTEIN FTSA-RELATED"/>
    <property type="match status" value="1"/>
</dbReference>
<dbReference type="InterPro" id="IPR050696">
    <property type="entry name" value="FtsA/MreB"/>
</dbReference>
<evidence type="ECO:0000259" key="1">
    <source>
        <dbReference type="SMART" id="SM00842"/>
    </source>
</evidence>